<organism evidence="1">
    <name type="scientific">Myoviridae sp. ctwwN25</name>
    <dbReference type="NCBI Taxonomy" id="2825209"/>
    <lineage>
        <taxon>Viruses</taxon>
        <taxon>Duplodnaviria</taxon>
        <taxon>Heunggongvirae</taxon>
        <taxon>Uroviricota</taxon>
        <taxon>Caudoviricetes</taxon>
    </lineage>
</organism>
<protein>
    <submittedName>
        <fullName evidence="1">Uncharacterized protein</fullName>
    </submittedName>
</protein>
<accession>A0A8S5PPX7</accession>
<dbReference type="EMBL" id="BK015472">
    <property type="protein sequence ID" value="DAE08581.1"/>
    <property type="molecule type" value="Genomic_DNA"/>
</dbReference>
<reference evidence="1" key="1">
    <citation type="journal article" date="2021" name="Proc. Natl. Acad. Sci. U.S.A.">
        <title>A Catalog of Tens of Thousands of Viruses from Human Metagenomes Reveals Hidden Associations with Chronic Diseases.</title>
        <authorList>
            <person name="Tisza M.J."/>
            <person name="Buck C.B."/>
        </authorList>
    </citation>
    <scope>NUCLEOTIDE SEQUENCE</scope>
    <source>
        <strain evidence="1">CtwwN25</strain>
    </source>
</reference>
<name>A0A8S5PPX7_9CAUD</name>
<sequence length="98" mass="11347">MTKHDQIAKSWVKINASQLQHILYFSGLQIKSVRTGNGYNSARKYSVVDHLRTRHYWDVVAYSYSKVNDPYGHNPDGRVLNDAEIYLNPKFLHLINGI</sequence>
<evidence type="ECO:0000313" key="1">
    <source>
        <dbReference type="EMBL" id="DAE08581.1"/>
    </source>
</evidence>
<proteinExistence type="predicted"/>